<evidence type="ECO:0000313" key="2">
    <source>
        <dbReference type="EMBL" id="QGG93801.1"/>
    </source>
</evidence>
<keyword evidence="1" id="KW-1133">Transmembrane helix</keyword>
<gene>
    <name evidence="2" type="ORF">GH723_01005</name>
</gene>
<feature type="transmembrane region" description="Helical" evidence="1">
    <location>
        <begin position="20"/>
        <end position="39"/>
    </location>
</feature>
<protein>
    <submittedName>
        <fullName evidence="2">Uncharacterized protein</fullName>
    </submittedName>
</protein>
<feature type="transmembrane region" description="Helical" evidence="1">
    <location>
        <begin position="48"/>
        <end position="70"/>
    </location>
</feature>
<keyword evidence="3" id="KW-1185">Reference proteome</keyword>
<dbReference type="Proteomes" id="UP000334019">
    <property type="component" value="Chromosome"/>
</dbReference>
<evidence type="ECO:0000313" key="3">
    <source>
        <dbReference type="Proteomes" id="UP000334019"/>
    </source>
</evidence>
<dbReference type="EMBL" id="CP045851">
    <property type="protein sequence ID" value="QGG93801.1"/>
    <property type="molecule type" value="Genomic_DNA"/>
</dbReference>
<feature type="transmembrane region" description="Helical" evidence="1">
    <location>
        <begin position="225"/>
        <end position="246"/>
    </location>
</feature>
<proteinExistence type="predicted"/>
<keyword evidence="1" id="KW-0472">Membrane</keyword>
<dbReference type="RefSeq" id="WP_153757907.1">
    <property type="nucleotide sequence ID" value="NZ_CP045851.1"/>
</dbReference>
<dbReference type="AlphaFoldDB" id="A0A5Q2RGZ8"/>
<accession>A0A5Q2RGZ8</accession>
<reference evidence="2 3" key="1">
    <citation type="submission" date="2019-11" db="EMBL/GenBank/DDBJ databases">
        <authorList>
            <person name="He Y."/>
        </authorList>
    </citation>
    <scope>NUCLEOTIDE SEQUENCE [LARGE SCALE GENOMIC DNA]</scope>
    <source>
        <strain evidence="2 3">SCSIO 58843</strain>
    </source>
</reference>
<organism evidence="2 3">
    <name type="scientific">Actinomarinicola tropica</name>
    <dbReference type="NCBI Taxonomy" id="2789776"/>
    <lineage>
        <taxon>Bacteria</taxon>
        <taxon>Bacillati</taxon>
        <taxon>Actinomycetota</taxon>
        <taxon>Acidimicrobiia</taxon>
        <taxon>Acidimicrobiales</taxon>
        <taxon>Iamiaceae</taxon>
        <taxon>Actinomarinicola</taxon>
    </lineage>
</organism>
<dbReference type="KEGG" id="atq:GH723_01005"/>
<keyword evidence="1" id="KW-0812">Transmembrane</keyword>
<name>A0A5Q2RGZ8_9ACTN</name>
<sequence length="266" mass="29051">MSDLFELTIAAISWEPQIRGMLAVLIGFVVLCGSVYLLLATNSGVRTGLLLAIAGLFGWMSIMGIIWWMYGIGWVGDAPSWQASEINWGEPERAVTEVLQEDPSLEDWELIAQDDPAFGELQAAATDTLTEAGSFESPADFIILDAHETGGKPDRESDSVVDRVTNRVTNTLRITHPTHYAVVRVQQVIDQGEPGPGEAPPTPEADTTQPVVHLVLIRDIGNLRLLPAVFTFFSMVVFGITANALHRRDKMEAENRARTEPVTAGV</sequence>
<evidence type="ECO:0000256" key="1">
    <source>
        <dbReference type="SAM" id="Phobius"/>
    </source>
</evidence>